<dbReference type="InterPro" id="IPR000182">
    <property type="entry name" value="GNAT_dom"/>
</dbReference>
<keyword evidence="3" id="KW-1185">Reference proteome</keyword>
<evidence type="ECO:0000313" key="2">
    <source>
        <dbReference type="EMBL" id="MFB9908126.1"/>
    </source>
</evidence>
<keyword evidence="2" id="KW-0012">Acyltransferase</keyword>
<dbReference type="EMBL" id="JBHLZU010000026">
    <property type="protein sequence ID" value="MFB9908126.1"/>
    <property type="molecule type" value="Genomic_DNA"/>
</dbReference>
<proteinExistence type="predicted"/>
<dbReference type="PANTHER" id="PTHR43441:SF10">
    <property type="entry name" value="ACETYLTRANSFERASE"/>
    <property type="match status" value="1"/>
</dbReference>
<dbReference type="Pfam" id="PF13302">
    <property type="entry name" value="Acetyltransf_3"/>
    <property type="match status" value="1"/>
</dbReference>
<dbReference type="Proteomes" id="UP001589693">
    <property type="component" value="Unassembled WGS sequence"/>
</dbReference>
<dbReference type="PROSITE" id="PS51186">
    <property type="entry name" value="GNAT"/>
    <property type="match status" value="1"/>
</dbReference>
<name>A0ABV6A4S0_9PSEU</name>
<dbReference type="SUPFAM" id="SSF55729">
    <property type="entry name" value="Acyl-CoA N-acyltransferases (Nat)"/>
    <property type="match status" value="1"/>
</dbReference>
<dbReference type="RefSeq" id="WP_377859471.1">
    <property type="nucleotide sequence ID" value="NZ_JBHLZU010000026.1"/>
</dbReference>
<dbReference type="GO" id="GO:0016746">
    <property type="term" value="F:acyltransferase activity"/>
    <property type="evidence" value="ECO:0007669"/>
    <property type="project" value="UniProtKB-KW"/>
</dbReference>
<gene>
    <name evidence="2" type="ORF">ACFFQA_29695</name>
</gene>
<dbReference type="InterPro" id="IPR016181">
    <property type="entry name" value="Acyl_CoA_acyltransferase"/>
</dbReference>
<keyword evidence="2" id="KW-0808">Transferase</keyword>
<comment type="caution">
    <text evidence="2">The sequence shown here is derived from an EMBL/GenBank/DDBJ whole genome shotgun (WGS) entry which is preliminary data.</text>
</comment>
<dbReference type="EC" id="2.3.-.-" evidence="2"/>
<organism evidence="2 3">
    <name type="scientific">Allokutzneria oryzae</name>
    <dbReference type="NCBI Taxonomy" id="1378989"/>
    <lineage>
        <taxon>Bacteria</taxon>
        <taxon>Bacillati</taxon>
        <taxon>Actinomycetota</taxon>
        <taxon>Actinomycetes</taxon>
        <taxon>Pseudonocardiales</taxon>
        <taxon>Pseudonocardiaceae</taxon>
        <taxon>Allokutzneria</taxon>
    </lineage>
</organism>
<accession>A0ABV6A4S0</accession>
<protein>
    <submittedName>
        <fullName evidence="2">GNAT family N-acetyltransferase</fullName>
        <ecNumber evidence="2">2.3.-.-</ecNumber>
    </submittedName>
</protein>
<dbReference type="InterPro" id="IPR051908">
    <property type="entry name" value="Ribosomal_N-acetyltransferase"/>
</dbReference>
<reference evidence="2 3" key="1">
    <citation type="submission" date="2024-09" db="EMBL/GenBank/DDBJ databases">
        <authorList>
            <person name="Sun Q."/>
            <person name="Mori K."/>
        </authorList>
    </citation>
    <scope>NUCLEOTIDE SEQUENCE [LARGE SCALE GENOMIC DNA]</scope>
    <source>
        <strain evidence="2 3">TBRC 7907</strain>
    </source>
</reference>
<feature type="domain" description="N-acetyltransferase" evidence="1">
    <location>
        <begin position="2"/>
        <end position="152"/>
    </location>
</feature>
<dbReference type="PANTHER" id="PTHR43441">
    <property type="entry name" value="RIBOSOMAL-PROTEIN-SERINE ACETYLTRANSFERASE"/>
    <property type="match status" value="1"/>
</dbReference>
<evidence type="ECO:0000313" key="3">
    <source>
        <dbReference type="Proteomes" id="UP001589693"/>
    </source>
</evidence>
<sequence>MIELRRWSASGAAWYAEQAKDPEILRWTTDSPDLTAADVRRAIAALPEDALAWMITDAETGEPLGNAAVDLKDGVAEPSYWIAASARGRGAATEALREMCARSLAAGAERVELVIHRDNAASARVAEKVGFVAGDAFEHPKLGPCVRYRWDG</sequence>
<evidence type="ECO:0000259" key="1">
    <source>
        <dbReference type="PROSITE" id="PS51186"/>
    </source>
</evidence>
<dbReference type="Gene3D" id="3.40.630.30">
    <property type="match status" value="1"/>
</dbReference>